<comment type="function">
    <text evidence="7">Essential cell division protein. May link together the upstream cell division proteins, which are predominantly cytoplasmic, with the downstream cell division proteins, which are predominantly periplasmic.</text>
</comment>
<keyword evidence="6 7" id="KW-0131">Cell cycle</keyword>
<keyword evidence="1 7" id="KW-1003">Cell membrane</keyword>
<keyword evidence="7" id="KW-0997">Cell inner membrane</keyword>
<feature type="coiled-coil region" evidence="7">
    <location>
        <begin position="31"/>
        <end position="65"/>
    </location>
</feature>
<evidence type="ECO:0000256" key="7">
    <source>
        <dbReference type="HAMAP-Rule" id="MF_00599"/>
    </source>
</evidence>
<comment type="similarity">
    <text evidence="7">Belongs to the FtsB family.</text>
</comment>
<keyword evidence="3 7" id="KW-0812">Transmembrane</keyword>
<evidence type="ECO:0000313" key="8">
    <source>
        <dbReference type="EMBL" id="EFY06763.1"/>
    </source>
</evidence>
<dbReference type="GO" id="GO:0032153">
    <property type="term" value="C:cell division site"/>
    <property type="evidence" value="ECO:0007669"/>
    <property type="project" value="UniProtKB-UniRule"/>
</dbReference>
<dbReference type="PANTHER" id="PTHR37485:SF1">
    <property type="entry name" value="CELL DIVISION PROTEIN FTSB"/>
    <property type="match status" value="1"/>
</dbReference>
<feature type="topological domain" description="Cytoplasmic" evidence="7">
    <location>
        <begin position="1"/>
        <end position="5"/>
    </location>
</feature>
<evidence type="ECO:0000256" key="5">
    <source>
        <dbReference type="ARBA" id="ARBA00023136"/>
    </source>
</evidence>
<evidence type="ECO:0000256" key="3">
    <source>
        <dbReference type="ARBA" id="ARBA00022692"/>
    </source>
</evidence>
<dbReference type="HOGENOM" id="CLU_134863_5_2_6"/>
<dbReference type="InterPro" id="IPR007060">
    <property type="entry name" value="FtsL/DivIC"/>
</dbReference>
<organism evidence="8 9">
    <name type="scientific">Succinatimonas hippei (strain DSM 22608 / JCM 16073 / KCTC 15190 / YIT 12066)</name>
    <dbReference type="NCBI Taxonomy" id="762983"/>
    <lineage>
        <taxon>Bacteria</taxon>
        <taxon>Pseudomonadati</taxon>
        <taxon>Pseudomonadota</taxon>
        <taxon>Gammaproteobacteria</taxon>
        <taxon>Aeromonadales</taxon>
        <taxon>Succinivibrionaceae</taxon>
        <taxon>Succinatimonas</taxon>
    </lineage>
</organism>
<comment type="caution">
    <text evidence="8">The sequence shown here is derived from an EMBL/GenBank/DDBJ whole genome shotgun (WGS) entry which is preliminary data.</text>
</comment>
<name>E8LL38_SUCHY</name>
<feature type="topological domain" description="Periplasmic" evidence="7">
    <location>
        <begin position="24"/>
        <end position="93"/>
    </location>
</feature>
<keyword evidence="7" id="KW-0175">Coiled coil</keyword>
<keyword evidence="9" id="KW-1185">Reference proteome</keyword>
<evidence type="ECO:0000256" key="6">
    <source>
        <dbReference type="ARBA" id="ARBA00023306"/>
    </source>
</evidence>
<keyword evidence="4 7" id="KW-1133">Transmembrane helix</keyword>
<dbReference type="GO" id="GO:0030428">
    <property type="term" value="C:cell septum"/>
    <property type="evidence" value="ECO:0007669"/>
    <property type="project" value="TreeGrafter"/>
</dbReference>
<evidence type="ECO:0000256" key="1">
    <source>
        <dbReference type="ARBA" id="ARBA00022475"/>
    </source>
</evidence>
<dbReference type="EMBL" id="AEVO01000083">
    <property type="protein sequence ID" value="EFY06763.1"/>
    <property type="molecule type" value="Genomic_DNA"/>
</dbReference>
<protein>
    <recommendedName>
        <fullName evidence="7">Cell division protein FtsB</fullName>
    </recommendedName>
</protein>
<comment type="subcellular location">
    <subcellularLocation>
        <location evidence="7">Cell inner membrane</location>
        <topology evidence="7">Single-pass type II membrane protein</topology>
    </subcellularLocation>
    <text evidence="7">Localizes to the division septum.</text>
</comment>
<dbReference type="GO" id="GO:0005886">
    <property type="term" value="C:plasma membrane"/>
    <property type="evidence" value="ECO:0007669"/>
    <property type="project" value="UniProtKB-SubCell"/>
</dbReference>
<keyword evidence="5 7" id="KW-0472">Membrane</keyword>
<dbReference type="STRING" id="762983.HMPREF9444_01444"/>
<dbReference type="eggNOG" id="COG2919">
    <property type="taxonomic scope" value="Bacteria"/>
</dbReference>
<evidence type="ECO:0000256" key="4">
    <source>
        <dbReference type="ARBA" id="ARBA00022989"/>
    </source>
</evidence>
<dbReference type="GO" id="GO:0043093">
    <property type="term" value="P:FtsZ-dependent cytokinesis"/>
    <property type="evidence" value="ECO:0007669"/>
    <property type="project" value="UniProtKB-UniRule"/>
</dbReference>
<dbReference type="HAMAP" id="MF_00599">
    <property type="entry name" value="FtsB"/>
    <property type="match status" value="1"/>
</dbReference>
<comment type="subunit">
    <text evidence="7">Part of a complex composed of FtsB, FtsL and FtsQ.</text>
</comment>
<evidence type="ECO:0000313" key="9">
    <source>
        <dbReference type="Proteomes" id="UP000018458"/>
    </source>
</evidence>
<dbReference type="Proteomes" id="UP000018458">
    <property type="component" value="Unassembled WGS sequence"/>
</dbReference>
<reference evidence="8 9" key="1">
    <citation type="submission" date="2011-01" db="EMBL/GenBank/DDBJ databases">
        <authorList>
            <person name="Weinstock G."/>
            <person name="Sodergren E."/>
            <person name="Clifton S."/>
            <person name="Fulton L."/>
            <person name="Fulton B."/>
            <person name="Courtney L."/>
            <person name="Fronick C."/>
            <person name="Harrison M."/>
            <person name="Strong C."/>
            <person name="Farmer C."/>
            <person name="Delahaunty K."/>
            <person name="Markovic C."/>
            <person name="Hall O."/>
            <person name="Minx P."/>
            <person name="Tomlinson C."/>
            <person name="Mitreva M."/>
            <person name="Hou S."/>
            <person name="Chen J."/>
            <person name="Wollam A."/>
            <person name="Pepin K.H."/>
            <person name="Johnson M."/>
            <person name="Bhonagiri V."/>
            <person name="Zhang X."/>
            <person name="Suruliraj S."/>
            <person name="Warren W."/>
            <person name="Chinwalla A."/>
            <person name="Mardis E.R."/>
            <person name="Wilson R.K."/>
        </authorList>
    </citation>
    <scope>NUCLEOTIDE SEQUENCE [LARGE SCALE GENOMIC DNA]</scope>
    <source>
        <strain evidence="9">DSM 22608 / JCM 16073 / KCTC 15190 / YIT 12066</strain>
    </source>
</reference>
<gene>
    <name evidence="7" type="primary">ftsB</name>
    <name evidence="8" type="ORF">HMPREF9444_01444</name>
</gene>
<keyword evidence="2 7" id="KW-0132">Cell division</keyword>
<dbReference type="Pfam" id="PF04977">
    <property type="entry name" value="DivIC"/>
    <property type="match status" value="1"/>
</dbReference>
<dbReference type="PANTHER" id="PTHR37485">
    <property type="entry name" value="CELL DIVISION PROTEIN FTSB"/>
    <property type="match status" value="1"/>
</dbReference>
<proteinExistence type="inferred from homology"/>
<dbReference type="OrthoDB" id="7061211at2"/>
<sequence length="93" mass="10547">MAMKVISFCLLIAIGFLSYDIWAGRNGLKQYEEISANLLKAQQQSAKLQDRNQAVIDELNDLKQGNTAIEELARTELGLIREDETFFRILGDK</sequence>
<evidence type="ECO:0000256" key="2">
    <source>
        <dbReference type="ARBA" id="ARBA00022618"/>
    </source>
</evidence>
<dbReference type="AlphaFoldDB" id="E8LL38"/>
<accession>E8LL38</accession>
<dbReference type="InterPro" id="IPR023081">
    <property type="entry name" value="Cell_div_FtsB"/>
</dbReference>
<dbReference type="RefSeq" id="WP_009143626.1">
    <property type="nucleotide sequence ID" value="NZ_GL831017.1"/>
</dbReference>